<keyword evidence="17" id="KW-1185">Reference proteome</keyword>
<dbReference type="InterPro" id="IPR001841">
    <property type="entry name" value="Znf_RING"/>
</dbReference>
<name>A0A815ESB8_9BILA</name>
<dbReference type="GO" id="GO:0061630">
    <property type="term" value="F:ubiquitin protein ligase activity"/>
    <property type="evidence" value="ECO:0007669"/>
    <property type="project" value="TreeGrafter"/>
</dbReference>
<keyword evidence="4 11" id="KW-0812">Transmembrane</keyword>
<comment type="pathway">
    <text evidence="2">Protein modification; protein ubiquitination.</text>
</comment>
<feature type="transmembrane region" description="Helical" evidence="11">
    <location>
        <begin position="164"/>
        <end position="184"/>
    </location>
</feature>
<feature type="domain" description="CUE" evidence="13">
    <location>
        <begin position="502"/>
        <end position="544"/>
    </location>
</feature>
<dbReference type="GO" id="GO:0006511">
    <property type="term" value="P:ubiquitin-dependent protein catabolic process"/>
    <property type="evidence" value="ECO:0007669"/>
    <property type="project" value="TreeGrafter"/>
</dbReference>
<keyword evidence="9 11" id="KW-0472">Membrane</keyword>
<evidence type="ECO:0000259" key="12">
    <source>
        <dbReference type="PROSITE" id="PS50089"/>
    </source>
</evidence>
<feature type="transmembrane region" description="Helical" evidence="11">
    <location>
        <begin position="21"/>
        <end position="43"/>
    </location>
</feature>
<evidence type="ECO:0000256" key="1">
    <source>
        <dbReference type="ARBA" id="ARBA00004141"/>
    </source>
</evidence>
<evidence type="ECO:0000313" key="16">
    <source>
        <dbReference type="Proteomes" id="UP000663854"/>
    </source>
</evidence>
<dbReference type="Gene3D" id="3.30.40.10">
    <property type="entry name" value="Zinc/RING finger domain, C3HC4 (zinc finger)"/>
    <property type="match status" value="1"/>
</dbReference>
<dbReference type="InterPro" id="IPR003892">
    <property type="entry name" value="CUE"/>
</dbReference>
<evidence type="ECO:0000256" key="9">
    <source>
        <dbReference type="ARBA" id="ARBA00023136"/>
    </source>
</evidence>
<dbReference type="GO" id="GO:0008270">
    <property type="term" value="F:zinc ion binding"/>
    <property type="evidence" value="ECO:0007669"/>
    <property type="project" value="UniProtKB-KW"/>
</dbReference>
<gene>
    <name evidence="15" type="ORF">JXQ802_LOCUS46422</name>
    <name evidence="14" type="ORF">PYM288_LOCUS30661</name>
</gene>
<evidence type="ECO:0000256" key="6">
    <source>
        <dbReference type="ARBA" id="ARBA00022771"/>
    </source>
</evidence>
<feature type="non-terminal residue" evidence="14">
    <location>
        <position position="1"/>
    </location>
</feature>
<feature type="domain" description="RING-type" evidence="12">
    <location>
        <begin position="373"/>
        <end position="411"/>
    </location>
</feature>
<dbReference type="CDD" id="cd16455">
    <property type="entry name" value="RING-H2_AMFR"/>
    <property type="match status" value="1"/>
</dbReference>
<dbReference type="GO" id="GO:0005829">
    <property type="term" value="C:cytosol"/>
    <property type="evidence" value="ECO:0007669"/>
    <property type="project" value="TreeGrafter"/>
</dbReference>
<dbReference type="EMBL" id="CAJNOL010004187">
    <property type="protein sequence ID" value="CAF1582974.1"/>
    <property type="molecule type" value="Genomic_DNA"/>
</dbReference>
<keyword evidence="7" id="KW-0862">Zinc</keyword>
<feature type="transmembrane region" description="Helical" evidence="11">
    <location>
        <begin position="234"/>
        <end position="258"/>
    </location>
</feature>
<dbReference type="AlphaFoldDB" id="A0A815ESB8"/>
<accession>A0A815ESB8</accession>
<evidence type="ECO:0000313" key="15">
    <source>
        <dbReference type="EMBL" id="CAF1582974.1"/>
    </source>
</evidence>
<dbReference type="PANTHER" id="PTHR15067">
    <property type="entry name" value="E3 UBIQUITIN-PROTEIN LIGASE RNF8"/>
    <property type="match status" value="1"/>
</dbReference>
<evidence type="ECO:0000256" key="7">
    <source>
        <dbReference type="ARBA" id="ARBA00022833"/>
    </source>
</evidence>
<evidence type="ECO:0000256" key="4">
    <source>
        <dbReference type="ARBA" id="ARBA00022692"/>
    </source>
</evidence>
<evidence type="ECO:0000256" key="3">
    <source>
        <dbReference type="ARBA" id="ARBA00022679"/>
    </source>
</evidence>
<protein>
    <submittedName>
        <fullName evidence="14">Uncharacterized protein</fullName>
    </submittedName>
</protein>
<evidence type="ECO:0000256" key="10">
    <source>
        <dbReference type="PROSITE-ProRule" id="PRU00175"/>
    </source>
</evidence>
<organism evidence="14 16">
    <name type="scientific">Rotaria sordida</name>
    <dbReference type="NCBI Taxonomy" id="392033"/>
    <lineage>
        <taxon>Eukaryota</taxon>
        <taxon>Metazoa</taxon>
        <taxon>Spiralia</taxon>
        <taxon>Gnathifera</taxon>
        <taxon>Rotifera</taxon>
        <taxon>Eurotatoria</taxon>
        <taxon>Bdelloidea</taxon>
        <taxon>Philodinida</taxon>
        <taxon>Philodinidae</taxon>
        <taxon>Rotaria</taxon>
    </lineage>
</organism>
<dbReference type="Proteomes" id="UP000663854">
    <property type="component" value="Unassembled WGS sequence"/>
</dbReference>
<feature type="transmembrane region" description="Helical" evidence="11">
    <location>
        <begin position="205"/>
        <end position="228"/>
    </location>
</feature>
<dbReference type="Pfam" id="PF02845">
    <property type="entry name" value="CUE"/>
    <property type="match status" value="1"/>
</dbReference>
<dbReference type="SMART" id="SM00184">
    <property type="entry name" value="RING"/>
    <property type="match status" value="1"/>
</dbReference>
<evidence type="ECO:0000313" key="17">
    <source>
        <dbReference type="Proteomes" id="UP000663870"/>
    </source>
</evidence>
<evidence type="ECO:0000256" key="5">
    <source>
        <dbReference type="ARBA" id="ARBA00022723"/>
    </source>
</evidence>
<dbReference type="GO" id="GO:0030968">
    <property type="term" value="P:endoplasmic reticulum unfolded protein response"/>
    <property type="evidence" value="ECO:0007669"/>
    <property type="project" value="TreeGrafter"/>
</dbReference>
<feature type="transmembrane region" description="Helical" evidence="11">
    <location>
        <begin position="278"/>
        <end position="296"/>
    </location>
</feature>
<dbReference type="PROSITE" id="PS51140">
    <property type="entry name" value="CUE"/>
    <property type="match status" value="1"/>
</dbReference>
<evidence type="ECO:0000256" key="11">
    <source>
        <dbReference type="SAM" id="Phobius"/>
    </source>
</evidence>
<proteinExistence type="predicted"/>
<evidence type="ECO:0000256" key="8">
    <source>
        <dbReference type="ARBA" id="ARBA00022989"/>
    </source>
</evidence>
<dbReference type="Pfam" id="PF13639">
    <property type="entry name" value="zf-RING_2"/>
    <property type="match status" value="1"/>
</dbReference>
<dbReference type="GO" id="GO:0070936">
    <property type="term" value="P:protein K48-linked ubiquitination"/>
    <property type="evidence" value="ECO:0007669"/>
    <property type="project" value="TreeGrafter"/>
</dbReference>
<dbReference type="Proteomes" id="UP000663870">
    <property type="component" value="Unassembled WGS sequence"/>
</dbReference>
<dbReference type="GO" id="GO:0043130">
    <property type="term" value="F:ubiquitin binding"/>
    <property type="evidence" value="ECO:0007669"/>
    <property type="project" value="InterPro"/>
</dbReference>
<dbReference type="GO" id="GO:0005783">
    <property type="term" value="C:endoplasmic reticulum"/>
    <property type="evidence" value="ECO:0007669"/>
    <property type="project" value="TreeGrafter"/>
</dbReference>
<dbReference type="Gene3D" id="1.10.8.10">
    <property type="entry name" value="DNA helicase RuvA subunit, C-terminal domain"/>
    <property type="match status" value="1"/>
</dbReference>
<reference evidence="14" key="1">
    <citation type="submission" date="2021-02" db="EMBL/GenBank/DDBJ databases">
        <authorList>
            <person name="Nowell W R."/>
        </authorList>
    </citation>
    <scope>NUCLEOTIDE SEQUENCE</scope>
</reference>
<dbReference type="EMBL" id="CAJNOH010002912">
    <property type="protein sequence ID" value="CAF1315990.1"/>
    <property type="molecule type" value="Genomic_DNA"/>
</dbReference>
<evidence type="ECO:0000313" key="14">
    <source>
        <dbReference type="EMBL" id="CAF1315990.1"/>
    </source>
</evidence>
<keyword evidence="8 11" id="KW-1133">Transmembrane helix</keyword>
<dbReference type="SMART" id="SM00546">
    <property type="entry name" value="CUE"/>
    <property type="match status" value="1"/>
</dbReference>
<dbReference type="SUPFAM" id="SSF57850">
    <property type="entry name" value="RING/U-box"/>
    <property type="match status" value="1"/>
</dbReference>
<comment type="subcellular location">
    <subcellularLocation>
        <location evidence="1">Membrane</location>
        <topology evidence="1">Multi-pass membrane protein</topology>
    </subcellularLocation>
</comment>
<dbReference type="GO" id="GO:0000151">
    <property type="term" value="C:ubiquitin ligase complex"/>
    <property type="evidence" value="ECO:0007669"/>
    <property type="project" value="TreeGrafter"/>
</dbReference>
<feature type="transmembrane region" description="Helical" evidence="11">
    <location>
        <begin position="87"/>
        <end position="111"/>
    </location>
</feature>
<keyword evidence="3" id="KW-0808">Transferase</keyword>
<sequence length="626" mass="73958">KRQYKNCKIMPLHLQHIFDQIPLPSLQYYTIISTSLLFGNIFYVHHLMQSNKNDSSIIINSTNETIINGPINNQTIFYSIEKHFSFAYIRTLVSIIISQSFSLLILVNAIYCSIALAVKQLQTLVFGELRPTELQRIKDKFWNYAFYKFCFLFGVLGLENLNELILWLSWFFTLGITILCCQLAKDRLELISVSISIRRQTFIKIFCLLISLICLCFGLFTICFLIGLKYGGLSICFFMLAETILLTLDISYLLFKYIYIQQQQTNHLQTSNEYRSNVIYYVELLFDILTLTIDILHHLQMLFYHQTYMSMSSLIFFMQLKPLCNELIQRLKRHKLYRMAMIRMKKKYPLLTKYDLEEKYRQQNHLSTLEEVCSICWEKFEKARCLPCGHLFHENCLRNWLEHDTTCPICRLSLHEDTIQATSTNPTPIQSTSNFRFWPSLSLTGVTTNADNLTINNGQRQRRNHLFHFRTNRYSSWLPTFSIEINHNFPFRRGRSRLTNIQLTAMAQNIQQIFPQVPFEIILSDLQRTQSMDTTIENIIEQRIHLESQQQEILESEESSYMSPSSSSEIDVSIDTNLLSDSSRTIQNNDENFTWPLDPHLSFADRKQRLISYMRRQYLEHERHLH</sequence>
<dbReference type="InterPro" id="IPR057992">
    <property type="entry name" value="TPR_SYVN1_N"/>
</dbReference>
<dbReference type="PROSITE" id="PS50089">
    <property type="entry name" value="ZF_RING_2"/>
    <property type="match status" value="1"/>
</dbReference>
<evidence type="ECO:0000259" key="13">
    <source>
        <dbReference type="PROSITE" id="PS51140"/>
    </source>
</evidence>
<dbReference type="PANTHER" id="PTHR15067:SF5">
    <property type="entry name" value="E3 UBIQUITIN-PROTEIN LIGASE AMFR"/>
    <property type="match status" value="1"/>
</dbReference>
<comment type="caution">
    <text evidence="14">The sequence shown here is derived from an EMBL/GenBank/DDBJ whole genome shotgun (WGS) entry which is preliminary data.</text>
</comment>
<feature type="transmembrane region" description="Helical" evidence="11">
    <location>
        <begin position="141"/>
        <end position="158"/>
    </location>
</feature>
<dbReference type="Pfam" id="PF25563">
    <property type="entry name" value="TPR_SYVN1_N"/>
    <property type="match status" value="1"/>
</dbReference>
<evidence type="ECO:0000256" key="2">
    <source>
        <dbReference type="ARBA" id="ARBA00004906"/>
    </source>
</evidence>
<keyword evidence="5" id="KW-0479">Metal-binding</keyword>
<dbReference type="InterPro" id="IPR013083">
    <property type="entry name" value="Znf_RING/FYVE/PHD"/>
</dbReference>
<keyword evidence="6 10" id="KW-0863">Zinc-finger</keyword>
<dbReference type="GO" id="GO:0016020">
    <property type="term" value="C:membrane"/>
    <property type="evidence" value="ECO:0007669"/>
    <property type="project" value="UniProtKB-SubCell"/>
</dbReference>